<proteinExistence type="inferred from homology"/>
<keyword evidence="2" id="KW-0489">Methyltransferase</keyword>
<evidence type="ECO:0000256" key="6">
    <source>
        <dbReference type="ARBA" id="ARBA00023125"/>
    </source>
</evidence>
<dbReference type="InterPro" id="IPR002941">
    <property type="entry name" value="DNA_methylase_N4/N6"/>
</dbReference>
<keyword evidence="11" id="KW-1185">Reference proteome</keyword>
<dbReference type="Gene3D" id="3.40.50.150">
    <property type="entry name" value="Vaccinia Virus protein VP39"/>
    <property type="match status" value="2"/>
</dbReference>
<gene>
    <name evidence="10" type="ORF">EZH24_02505</name>
</gene>
<dbReference type="InterPro" id="IPR017985">
    <property type="entry name" value="MeTrfase_CN4_CS"/>
</dbReference>
<organism evidence="10 11">
    <name type="scientific">Brachyspira catarrhinii</name>
    <dbReference type="NCBI Taxonomy" id="2528966"/>
    <lineage>
        <taxon>Bacteria</taxon>
        <taxon>Pseudomonadati</taxon>
        <taxon>Spirochaetota</taxon>
        <taxon>Spirochaetia</taxon>
        <taxon>Brachyspirales</taxon>
        <taxon>Brachyspiraceae</taxon>
        <taxon>Brachyspira</taxon>
    </lineage>
</organism>
<dbReference type="PRINTS" id="PR00508">
    <property type="entry name" value="S21N4MTFRASE"/>
</dbReference>
<evidence type="ECO:0000256" key="5">
    <source>
        <dbReference type="ARBA" id="ARBA00022747"/>
    </source>
</evidence>
<comment type="catalytic activity">
    <reaction evidence="7">
        <text>a 2'-deoxycytidine in DNA + S-adenosyl-L-methionine = an N(4)-methyl-2'-deoxycytidine in DNA + S-adenosyl-L-homocysteine + H(+)</text>
        <dbReference type="Rhea" id="RHEA:16857"/>
        <dbReference type="Rhea" id="RHEA-COMP:11369"/>
        <dbReference type="Rhea" id="RHEA-COMP:13674"/>
        <dbReference type="ChEBI" id="CHEBI:15378"/>
        <dbReference type="ChEBI" id="CHEBI:57856"/>
        <dbReference type="ChEBI" id="CHEBI:59789"/>
        <dbReference type="ChEBI" id="CHEBI:85452"/>
        <dbReference type="ChEBI" id="CHEBI:137933"/>
        <dbReference type="EC" id="2.1.1.113"/>
    </reaction>
</comment>
<evidence type="ECO:0000256" key="7">
    <source>
        <dbReference type="ARBA" id="ARBA00049120"/>
    </source>
</evidence>
<dbReference type="SUPFAM" id="SSF53335">
    <property type="entry name" value="S-adenosyl-L-methionine-dependent methyltransferases"/>
    <property type="match status" value="2"/>
</dbReference>
<dbReference type="PROSITE" id="PS00093">
    <property type="entry name" value="N4_MTASE"/>
    <property type="match status" value="1"/>
</dbReference>
<evidence type="ECO:0000313" key="11">
    <source>
        <dbReference type="Proteomes" id="UP000310168"/>
    </source>
</evidence>
<evidence type="ECO:0000259" key="9">
    <source>
        <dbReference type="Pfam" id="PF01555"/>
    </source>
</evidence>
<evidence type="ECO:0000256" key="1">
    <source>
        <dbReference type="ARBA" id="ARBA00010203"/>
    </source>
</evidence>
<evidence type="ECO:0000256" key="3">
    <source>
        <dbReference type="ARBA" id="ARBA00022679"/>
    </source>
</evidence>
<dbReference type="EC" id="2.1.1.-" evidence="8"/>
<keyword evidence="5" id="KW-0680">Restriction system</keyword>
<protein>
    <recommendedName>
        <fullName evidence="8">Methyltransferase</fullName>
        <ecNumber evidence="8">2.1.1.-</ecNumber>
    </recommendedName>
</protein>
<accession>A0ABY2TTA5</accession>
<dbReference type="EMBL" id="SJDU01000036">
    <property type="protein sequence ID" value="TKZ35970.1"/>
    <property type="molecule type" value="Genomic_DNA"/>
</dbReference>
<evidence type="ECO:0000256" key="8">
    <source>
        <dbReference type="RuleBase" id="RU362026"/>
    </source>
</evidence>
<feature type="domain" description="DNA methylase N-4/N-6" evidence="9">
    <location>
        <begin position="24"/>
        <end position="76"/>
    </location>
</feature>
<evidence type="ECO:0000256" key="4">
    <source>
        <dbReference type="ARBA" id="ARBA00022691"/>
    </source>
</evidence>
<keyword evidence="3" id="KW-0808">Transferase</keyword>
<comment type="caution">
    <text evidence="10">The sequence shown here is derived from an EMBL/GenBank/DDBJ whole genome shotgun (WGS) entry which is preliminary data.</text>
</comment>
<name>A0ABY2TTA5_9SPIR</name>
<reference evidence="10 11" key="1">
    <citation type="journal article" date="2019" name="Anaerobe">
        <title>Brachyspira catarrhinii sp. nov., an anaerobic intestinal spirochaete isolated from vervet monkeys may have been misidentified as Brachyspira aalborgi in previous studies.</title>
        <authorList>
            <person name="Phillips N.D."/>
            <person name="La T."/>
            <person name="Hampson D.J."/>
        </authorList>
    </citation>
    <scope>NUCLEOTIDE SEQUENCE [LARGE SCALE GENOMIC DNA]</scope>
    <source>
        <strain evidence="10 11">Z12</strain>
    </source>
</reference>
<dbReference type="RefSeq" id="WP_137997557.1">
    <property type="nucleotide sequence ID" value="NZ_SJDU01000036.1"/>
</dbReference>
<dbReference type="InterPro" id="IPR001091">
    <property type="entry name" value="RM_Methyltransferase"/>
</dbReference>
<evidence type="ECO:0000313" key="10">
    <source>
        <dbReference type="EMBL" id="TKZ35970.1"/>
    </source>
</evidence>
<evidence type="ECO:0000256" key="2">
    <source>
        <dbReference type="ARBA" id="ARBA00022603"/>
    </source>
</evidence>
<comment type="similarity">
    <text evidence="1">Belongs to the N(4)/N(6)-methyltransferase family. N(4) subfamily.</text>
</comment>
<dbReference type="Proteomes" id="UP000310168">
    <property type="component" value="Unassembled WGS sequence"/>
</dbReference>
<keyword evidence="4" id="KW-0949">S-adenosyl-L-methionine</keyword>
<dbReference type="InterPro" id="IPR029063">
    <property type="entry name" value="SAM-dependent_MTases_sf"/>
</dbReference>
<sequence length="367" mass="43421">MTLDLQSNFLSLDIENLRKLDRIHPYPAKFTIDLALEYIDKYTNKNSLILDPFCGSGTTLLASKVYNREAVGFDINFIAILISQFKLLDLDKKELEYLKNFNPKYNLVKPYYYESINHWFKPECIDALSSIKEQIKIYSQNNKKYILFLNLIFSSIINIASNQDSDTRYASVEKPYLNKKYIFDKFSEKLQNAINIYRNTNIKSNKNLKVFLYNSKKLTHKIKENSVSLILTSPPYPNTYDYYLYHKHRMCWLNYDFKFSMENEIGSRREYSSLKLPKEKFNNDLLEIFTQSNYILKNGGFIVLIMGDGKISGEIYNAKEELLPICKNLNWKLIDYSFSELDKTSRSFVQSYRTKNKKEHIMVFQKE</sequence>
<keyword evidence="6" id="KW-0238">DNA-binding</keyword>
<dbReference type="Pfam" id="PF01555">
    <property type="entry name" value="N6_N4_Mtase"/>
    <property type="match status" value="1"/>
</dbReference>